<evidence type="ECO:0000313" key="3">
    <source>
        <dbReference type="Proteomes" id="UP000683360"/>
    </source>
</evidence>
<feature type="compositionally biased region" description="Polar residues" evidence="1">
    <location>
        <begin position="124"/>
        <end position="135"/>
    </location>
</feature>
<comment type="caution">
    <text evidence="2">The sequence shown here is derived from an EMBL/GenBank/DDBJ whole genome shotgun (WGS) entry which is preliminary data.</text>
</comment>
<dbReference type="AlphaFoldDB" id="A0A8S3QJV5"/>
<evidence type="ECO:0000256" key="1">
    <source>
        <dbReference type="SAM" id="MobiDB-lite"/>
    </source>
</evidence>
<reference evidence="2" key="1">
    <citation type="submission" date="2021-03" db="EMBL/GenBank/DDBJ databases">
        <authorList>
            <person name="Bekaert M."/>
        </authorList>
    </citation>
    <scope>NUCLEOTIDE SEQUENCE</scope>
</reference>
<accession>A0A8S3QJV5</accession>
<name>A0A8S3QJV5_MYTED</name>
<evidence type="ECO:0000313" key="2">
    <source>
        <dbReference type="EMBL" id="CAG2194935.1"/>
    </source>
</evidence>
<keyword evidence="3" id="KW-1185">Reference proteome</keyword>
<feature type="region of interest" description="Disordered" evidence="1">
    <location>
        <begin position="22"/>
        <end position="62"/>
    </location>
</feature>
<dbReference type="Proteomes" id="UP000683360">
    <property type="component" value="Unassembled WGS sequence"/>
</dbReference>
<proteinExistence type="predicted"/>
<feature type="compositionally biased region" description="Basic and acidic residues" evidence="1">
    <location>
        <begin position="35"/>
        <end position="59"/>
    </location>
</feature>
<gene>
    <name evidence="2" type="ORF">MEDL_9933</name>
</gene>
<feature type="region of interest" description="Disordered" evidence="1">
    <location>
        <begin position="118"/>
        <end position="138"/>
    </location>
</feature>
<protein>
    <submittedName>
        <fullName evidence="2">Uncharacterized protein</fullName>
    </submittedName>
</protein>
<dbReference type="EMBL" id="CAJPWZ010000500">
    <property type="protein sequence ID" value="CAG2194935.1"/>
    <property type="molecule type" value="Genomic_DNA"/>
</dbReference>
<organism evidence="2 3">
    <name type="scientific">Mytilus edulis</name>
    <name type="common">Blue mussel</name>
    <dbReference type="NCBI Taxonomy" id="6550"/>
    <lineage>
        <taxon>Eukaryota</taxon>
        <taxon>Metazoa</taxon>
        <taxon>Spiralia</taxon>
        <taxon>Lophotrochozoa</taxon>
        <taxon>Mollusca</taxon>
        <taxon>Bivalvia</taxon>
        <taxon>Autobranchia</taxon>
        <taxon>Pteriomorphia</taxon>
        <taxon>Mytilida</taxon>
        <taxon>Mytiloidea</taxon>
        <taxon>Mytilidae</taxon>
        <taxon>Mytilinae</taxon>
        <taxon>Mytilus</taxon>
    </lineage>
</organism>
<sequence length="164" mass="18527">MKEERKCQTELDKPCIVLNPTPLLDNVQFNNDDLPSTRDKPNSFRDVREKEGESKEANEKQSISGINTCYAKFEKDVGELLSGTNKTPNKKRRPNAAKGVRTSMTVMLATNSTMDVRLPGEVIPSSNTSTVSRPQLTAPEIPTKEKVYLDSWMERQIKKDNLKK</sequence>